<reference evidence="1" key="1">
    <citation type="submission" date="2022-06" db="EMBL/GenBank/DDBJ databases">
        <title>Novel species in genus nocardia.</title>
        <authorList>
            <person name="Li F."/>
        </authorList>
    </citation>
    <scope>NUCLEOTIDE SEQUENCE</scope>
    <source>
        <strain evidence="1">CDC141</strain>
    </source>
</reference>
<dbReference type="Proteomes" id="UP001139157">
    <property type="component" value="Unassembled WGS sequence"/>
</dbReference>
<name>A0A9X2E733_9NOCA</name>
<evidence type="ECO:0000313" key="2">
    <source>
        <dbReference type="Proteomes" id="UP001139157"/>
    </source>
</evidence>
<accession>A0A9X2E733</accession>
<gene>
    <name evidence="1" type="ORF">NDR86_11225</name>
</gene>
<proteinExistence type="predicted"/>
<organism evidence="1 2">
    <name type="scientific">Nocardia pulmonis</name>
    <dbReference type="NCBI Taxonomy" id="2951408"/>
    <lineage>
        <taxon>Bacteria</taxon>
        <taxon>Bacillati</taxon>
        <taxon>Actinomycetota</taxon>
        <taxon>Actinomycetes</taxon>
        <taxon>Mycobacteriales</taxon>
        <taxon>Nocardiaceae</taxon>
        <taxon>Nocardia</taxon>
    </lineage>
</organism>
<comment type="caution">
    <text evidence="1">The sequence shown here is derived from an EMBL/GenBank/DDBJ whole genome shotgun (WGS) entry which is preliminary data.</text>
</comment>
<dbReference type="AlphaFoldDB" id="A0A9X2E733"/>
<sequence>MDDYFGRIRRRCDQLIEELQITTPFRVDTLIDSAGRARGRPIVPIPIALPPAGPTGVLVTTADRHYIFFQKNTSRIHRENIILHELGHLLCDHRGMNDLNHGRSLSLFPDLDPAMVITMLGRAAYSDEQEREAEFIASVLHTKTAAWSPDSTWAVPSDVADVIERIERVFGTDRTL</sequence>
<dbReference type="EMBL" id="JAMRXG010000004">
    <property type="protein sequence ID" value="MCM6774045.1"/>
    <property type="molecule type" value="Genomic_DNA"/>
</dbReference>
<protein>
    <recommendedName>
        <fullName evidence="3">IrrE N-terminal-like domain-containing protein</fullName>
    </recommendedName>
</protein>
<evidence type="ECO:0000313" key="1">
    <source>
        <dbReference type="EMBL" id="MCM6774045.1"/>
    </source>
</evidence>
<dbReference type="RefSeq" id="WP_251911283.1">
    <property type="nucleotide sequence ID" value="NZ_JAMRXG010000004.1"/>
</dbReference>
<evidence type="ECO:0008006" key="3">
    <source>
        <dbReference type="Google" id="ProtNLM"/>
    </source>
</evidence>
<keyword evidence="2" id="KW-1185">Reference proteome</keyword>